<dbReference type="InterPro" id="IPR045851">
    <property type="entry name" value="AMP-bd_C_sf"/>
</dbReference>
<dbReference type="Gene3D" id="3.40.50.12780">
    <property type="entry name" value="N-terminal domain of ligase-like"/>
    <property type="match status" value="1"/>
</dbReference>
<dbReference type="InterPro" id="IPR025110">
    <property type="entry name" value="AMP-bd_C"/>
</dbReference>
<dbReference type="InterPro" id="IPR042099">
    <property type="entry name" value="ANL_N_sf"/>
</dbReference>
<dbReference type="SUPFAM" id="SSF56801">
    <property type="entry name" value="Acetyl-CoA synthetase-like"/>
    <property type="match status" value="1"/>
</dbReference>
<dbReference type="Pfam" id="PF00501">
    <property type="entry name" value="AMP-binding"/>
    <property type="match status" value="1"/>
</dbReference>
<organism evidence="3 4">
    <name type="scientific">Streptomyces flaveolus</name>
    <dbReference type="NCBI Taxonomy" id="67297"/>
    <lineage>
        <taxon>Bacteria</taxon>
        <taxon>Bacillati</taxon>
        <taxon>Actinomycetota</taxon>
        <taxon>Actinomycetes</taxon>
        <taxon>Kitasatosporales</taxon>
        <taxon>Streptomycetaceae</taxon>
        <taxon>Streptomyces</taxon>
    </lineage>
</organism>
<dbReference type="PANTHER" id="PTHR43767:SF1">
    <property type="entry name" value="NONRIBOSOMAL PEPTIDE SYNTHASE PES1 (EUROFUNG)-RELATED"/>
    <property type="match status" value="1"/>
</dbReference>
<protein>
    <submittedName>
        <fullName evidence="3">Acyl-CoA synthetase</fullName>
    </submittedName>
</protein>
<reference evidence="3 4" key="1">
    <citation type="submission" date="2024-06" db="EMBL/GenBank/DDBJ databases">
        <title>The Natural Products Discovery Center: Release of the First 8490 Sequenced Strains for Exploring Actinobacteria Biosynthetic Diversity.</title>
        <authorList>
            <person name="Kalkreuter E."/>
            <person name="Kautsar S.A."/>
            <person name="Yang D."/>
            <person name="Bader C.D."/>
            <person name="Teijaro C.N."/>
            <person name="Fluegel L."/>
            <person name="Davis C.M."/>
            <person name="Simpson J.R."/>
            <person name="Lauterbach L."/>
            <person name="Steele A.D."/>
            <person name="Gui C."/>
            <person name="Meng S."/>
            <person name="Li G."/>
            <person name="Viehrig K."/>
            <person name="Ye F."/>
            <person name="Su P."/>
            <person name="Kiefer A.F."/>
            <person name="Nichols A."/>
            <person name="Cepeda A.J."/>
            <person name="Yan W."/>
            <person name="Fan B."/>
            <person name="Jiang Y."/>
            <person name="Adhikari A."/>
            <person name="Zheng C.-J."/>
            <person name="Schuster L."/>
            <person name="Cowan T.M."/>
            <person name="Smanski M.J."/>
            <person name="Chevrette M.G."/>
            <person name="De Carvalho L.P.S."/>
            <person name="Shen B."/>
        </authorList>
    </citation>
    <scope>NUCLEOTIDE SEQUENCE [LARGE SCALE GENOMIC DNA]</scope>
    <source>
        <strain evidence="3 4">NPDC020594</strain>
    </source>
</reference>
<dbReference type="NCBIfam" id="NF006182">
    <property type="entry name" value="PRK08316.1"/>
    <property type="match status" value="1"/>
</dbReference>
<dbReference type="RefSeq" id="WP_030644267.1">
    <property type="nucleotide sequence ID" value="NZ_JBEXDP010000025.1"/>
</dbReference>
<dbReference type="PANTHER" id="PTHR43767">
    <property type="entry name" value="LONG-CHAIN-FATTY-ACID--COA LIGASE"/>
    <property type="match status" value="1"/>
</dbReference>
<dbReference type="InterPro" id="IPR050237">
    <property type="entry name" value="ATP-dep_AMP-bd_enzyme"/>
</dbReference>
<evidence type="ECO:0000259" key="2">
    <source>
        <dbReference type="Pfam" id="PF13193"/>
    </source>
</evidence>
<feature type="domain" description="AMP-binding enzyme C-terminal" evidence="2">
    <location>
        <begin position="413"/>
        <end position="486"/>
    </location>
</feature>
<keyword evidence="4" id="KW-1185">Reference proteome</keyword>
<accession>A0ABV3A883</accession>
<proteinExistence type="predicted"/>
<dbReference type="CDD" id="cd17631">
    <property type="entry name" value="FACL_FadD13-like"/>
    <property type="match status" value="1"/>
</dbReference>
<dbReference type="Pfam" id="PF13193">
    <property type="entry name" value="AMP-binding_C"/>
    <property type="match status" value="1"/>
</dbReference>
<evidence type="ECO:0000313" key="3">
    <source>
        <dbReference type="EMBL" id="MEU5708149.1"/>
    </source>
</evidence>
<dbReference type="Gene3D" id="3.30.300.30">
    <property type="match status" value="1"/>
</dbReference>
<gene>
    <name evidence="3" type="ORF">AB0H04_14920</name>
</gene>
<evidence type="ECO:0000313" key="4">
    <source>
        <dbReference type="Proteomes" id="UP001551011"/>
    </source>
</evidence>
<feature type="domain" description="AMP-dependent synthetase/ligase" evidence="1">
    <location>
        <begin position="13"/>
        <end position="363"/>
    </location>
</feature>
<dbReference type="Proteomes" id="UP001551011">
    <property type="component" value="Unassembled WGS sequence"/>
</dbReference>
<comment type="caution">
    <text evidence="3">The sequence shown here is derived from an EMBL/GenBank/DDBJ whole genome shotgun (WGS) entry which is preliminary data.</text>
</comment>
<dbReference type="EMBL" id="JBFAEG010000009">
    <property type="protein sequence ID" value="MEU5708149.1"/>
    <property type="molecule type" value="Genomic_DNA"/>
</dbReference>
<name>A0ABV3A883_9ACTN</name>
<sequence>MTQGQGSTVDGVLRRSARRTPARIAVEYADRTWTYEELDEAVSRAAGVLLGQGLTPGDRVGSYGHNSDAYLIGFLACARAGLVHVPVNHNLTGDDLAYIVRQSGSSLVLTDPGLADRLPGDVRTLPLRDTDDALLARLATTPPYDGPEPRTEDLVQLLYTSGTTALPKGAMMTHRALVHEYLSAITALDLSAGDRPAHSLPLYHSAQLHVFLLPYLAVGATNLILDAPDGDRLFDLIEAGRVDSLFAPPTVWIGLAGRPDFTTRDLSGLRKAYYGASIMPVPVLERLRERLPELGFYNCFGQSEIGPLATVLAPHEHQGRMDSCGRPVLFVDARVVDEDGKDVPAGTPGEIVYRSPQLCEGYWDKPEETAEAFRDGWFHSGDLAVRDADGYFTIVDRVKDVINSGGVLVASRQVEDALYTHEAVAEAAVIGLPDERWIEAVTAVVVPRGEVTEEELIAHVRARLAPFKAPKRVVFVGELPRNASGKILKRELRDRFGG</sequence>
<dbReference type="InterPro" id="IPR000873">
    <property type="entry name" value="AMP-dep_synth/lig_dom"/>
</dbReference>
<evidence type="ECO:0000259" key="1">
    <source>
        <dbReference type="Pfam" id="PF00501"/>
    </source>
</evidence>